<evidence type="ECO:0000313" key="3">
    <source>
        <dbReference type="Proteomes" id="UP000183642"/>
    </source>
</evidence>
<keyword evidence="3" id="KW-1185">Reference proteome</keyword>
<reference evidence="3" key="1">
    <citation type="submission" date="2016-10" db="EMBL/GenBank/DDBJ databases">
        <authorList>
            <person name="Varghese N."/>
            <person name="Submissions S."/>
        </authorList>
    </citation>
    <scope>NUCLEOTIDE SEQUENCE [LARGE SCALE GENOMIC DNA]</scope>
    <source>
        <strain evidence="3">DSM 43161</strain>
    </source>
</reference>
<feature type="compositionally biased region" description="Acidic residues" evidence="1">
    <location>
        <begin position="21"/>
        <end position="35"/>
    </location>
</feature>
<dbReference type="RefSeq" id="WP_083427375.1">
    <property type="nucleotide sequence ID" value="NZ_FOWE01000007.1"/>
</dbReference>
<gene>
    <name evidence="2" type="ORF">SAMN05660359_02958</name>
</gene>
<dbReference type="Proteomes" id="UP000183642">
    <property type="component" value="Unassembled WGS sequence"/>
</dbReference>
<protein>
    <recommendedName>
        <fullName evidence="4">DUF3515 domain-containing protein</fullName>
    </recommendedName>
</protein>
<accession>A0A1I5GPQ7</accession>
<feature type="region of interest" description="Disordered" evidence="1">
    <location>
        <begin position="21"/>
        <end position="50"/>
    </location>
</feature>
<dbReference type="Pfam" id="PF12028">
    <property type="entry name" value="DUF3515"/>
    <property type="match status" value="1"/>
</dbReference>
<dbReference type="AlphaFoldDB" id="A0A1I5GPQ7"/>
<evidence type="ECO:0008006" key="4">
    <source>
        <dbReference type="Google" id="ProtNLM"/>
    </source>
</evidence>
<evidence type="ECO:0000256" key="1">
    <source>
        <dbReference type="SAM" id="MobiDB-lite"/>
    </source>
</evidence>
<organism evidence="2 3">
    <name type="scientific">Geodermatophilus obscurus</name>
    <dbReference type="NCBI Taxonomy" id="1861"/>
    <lineage>
        <taxon>Bacteria</taxon>
        <taxon>Bacillati</taxon>
        <taxon>Actinomycetota</taxon>
        <taxon>Actinomycetes</taxon>
        <taxon>Geodermatophilales</taxon>
        <taxon>Geodermatophilaceae</taxon>
        <taxon>Geodermatophilus</taxon>
    </lineage>
</organism>
<sequence length="172" mass="17671">MAVVVPVLVAVLVLVRVLGGDDGDGDDGSGDDAVADVDGPGRQREDLPVLPVEVPPPTPEADASCPALVQALPLDLLGEPARLVDSDTPYAAAWGDPAVVLVCGVPQPEALVPGEGLITIDAVTWFVEQSEEATTWTAVDRAVYVEVTLPPDVDSAPVTVLSGPIADTLPPR</sequence>
<evidence type="ECO:0000313" key="2">
    <source>
        <dbReference type="EMBL" id="SFO37541.1"/>
    </source>
</evidence>
<dbReference type="EMBL" id="FOWE01000007">
    <property type="protein sequence ID" value="SFO37541.1"/>
    <property type="molecule type" value="Genomic_DNA"/>
</dbReference>
<dbReference type="InterPro" id="IPR021903">
    <property type="entry name" value="DUF3515"/>
</dbReference>
<name>A0A1I5GPQ7_9ACTN</name>
<proteinExistence type="predicted"/>